<sequence length="401" mass="46981">MMQTKYPLEWFDCLIVQELNARSGALQSITIAESKELVAHILKESRRIQIQIKEEIFSIRKKRQFRHLVRKYHSSFIYLLDCSIENQQHDFFREPHLCIIGATVINVLEDLISFVENRFYKYLSLDERVPITYQIVSKREILSKLEVLKKNISKDPSSTEEPLQIVIAKLYQKLTSEYTHKSTYREIVYRKELLNALANDALPVVKSTIYSAADEILIAFNFNCQEYSSYLKNRIMLQLDHYTTVGERLAAILLIYKEFGQLYCKPKRMFDPQEPHLKEVLNTWFQHEIRYLEQQLKTKEEAAIVTTPQSDVAKIDSNLKMECDLSCDQIALILRAADESRVVKARSMSQVFKSIVPYLSTPFKKELSYQSVRSKSYNAEDRDKVVAIRTLEKMITKINSY</sequence>
<protein>
    <submittedName>
        <fullName evidence="1">Uncharacterized protein</fullName>
    </submittedName>
</protein>
<organism evidence="1 2">
    <name type="scientific">Flavobacterium frigoris (strain PS1)</name>
    <dbReference type="NCBI Taxonomy" id="1086011"/>
    <lineage>
        <taxon>Bacteria</taxon>
        <taxon>Pseudomonadati</taxon>
        <taxon>Bacteroidota</taxon>
        <taxon>Flavobacteriia</taxon>
        <taxon>Flavobacteriales</taxon>
        <taxon>Flavobacteriaceae</taxon>
        <taxon>Flavobacterium</taxon>
    </lineage>
</organism>
<name>H7FVK2_FLAFP</name>
<proteinExistence type="predicted"/>
<accession>H7FVK2</accession>
<dbReference type="OrthoDB" id="636834at2"/>
<comment type="caution">
    <text evidence="1">The sequence shown here is derived from an EMBL/GenBank/DDBJ whole genome shotgun (WGS) entry which is preliminary data.</text>
</comment>
<keyword evidence="2" id="KW-1185">Reference proteome</keyword>
<dbReference type="EMBL" id="AHKF01000025">
    <property type="protein sequence ID" value="EIA07424.1"/>
    <property type="molecule type" value="Genomic_DNA"/>
</dbReference>
<dbReference type="RefSeq" id="WP_007139404.1">
    <property type="nucleotide sequence ID" value="NZ_AHKF01000025.1"/>
</dbReference>
<reference evidence="1 2" key="1">
    <citation type="journal article" date="2014" name="Acta Crystallogr. D">
        <title>Structure-based characterization and antifreeze properties of a hyperactive ice-binding protein from the Antarctic bacterium Flavobacterium frigoris PS1.</title>
        <authorList>
            <person name="Do H."/>
            <person name="Kim S.J."/>
            <person name="Kim H.J."/>
            <person name="Lee J.H."/>
        </authorList>
    </citation>
    <scope>NUCLEOTIDE SEQUENCE [LARGE SCALE GENOMIC DNA]</scope>
    <source>
        <strain evidence="1 2">PS1</strain>
    </source>
</reference>
<evidence type="ECO:0000313" key="2">
    <source>
        <dbReference type="Proteomes" id="UP000005566"/>
    </source>
</evidence>
<gene>
    <name evidence="1" type="ORF">HJ01_03227</name>
</gene>
<dbReference type="Proteomes" id="UP000005566">
    <property type="component" value="Unassembled WGS sequence"/>
</dbReference>
<dbReference type="AlphaFoldDB" id="H7FVK2"/>
<dbReference type="STRING" id="1086011.HJ01_03227"/>
<dbReference type="eggNOG" id="ENOG5034AH2">
    <property type="taxonomic scope" value="Bacteria"/>
</dbReference>
<evidence type="ECO:0000313" key="1">
    <source>
        <dbReference type="EMBL" id="EIA07424.1"/>
    </source>
</evidence>
<dbReference type="PATRIC" id="fig|1086011.3.peg.3162"/>